<comment type="similarity">
    <text evidence="1 6">Belongs to the methyltransferase superfamily. PrmA family.</text>
</comment>
<keyword evidence="8" id="KW-1185">Reference proteome</keyword>
<proteinExistence type="inferred from homology"/>
<dbReference type="InterPro" id="IPR050078">
    <property type="entry name" value="Ribosomal_L11_MeTrfase_PrmA"/>
</dbReference>
<sequence length="294" mass="32683">MEWTELSVLTNEESQDAVINILMDFGSLGVELDTLDDGTLSINSYFPENFDINSKIPDIQKRVDELKDFGLNPGKGKVVTKGLNDEKWSTEWEKYYHATRITKFLTISPVWEDYKKVNENEIVLKLDPKKAFGTGVHPTTVLCLQAIEDVIREGESILDIGTGSGILSIAAKRLGAGEIEAYDYDDDAVESAKHNVALNGFADEIKVGKNSLLDGIDKKVDMIFANMLPEAVLPLIPQSVNNLVDGGKIIISGIIKDKLNITNETLEKNDFVIDQVRTLGDWCGIIAHRRKEDE</sequence>
<dbReference type="Proteomes" id="UP000272003">
    <property type="component" value="Chromosome"/>
</dbReference>
<feature type="binding site" evidence="6">
    <location>
        <position position="226"/>
    </location>
    <ligand>
        <name>S-adenosyl-L-methionine</name>
        <dbReference type="ChEBI" id="CHEBI:59789"/>
    </ligand>
</feature>
<dbReference type="GO" id="GO:0005737">
    <property type="term" value="C:cytoplasm"/>
    <property type="evidence" value="ECO:0007669"/>
    <property type="project" value="UniProtKB-SubCell"/>
</dbReference>
<dbReference type="Pfam" id="PF06325">
    <property type="entry name" value="PrmA"/>
    <property type="match status" value="1"/>
</dbReference>
<dbReference type="OrthoDB" id="9785995at2"/>
<keyword evidence="5 6" id="KW-0949">S-adenosyl-L-methionine</keyword>
<reference evidence="7 8" key="1">
    <citation type="submission" date="2018-09" db="EMBL/GenBank/DDBJ databases">
        <title>Genome sequencing of strain BHWM-4.</title>
        <authorList>
            <person name="Heo J."/>
            <person name="Kim S.-J."/>
            <person name="Kwon S.-W."/>
        </authorList>
    </citation>
    <scope>NUCLEOTIDE SEQUENCE [LARGE SCALE GENOMIC DNA]</scope>
    <source>
        <strain evidence="7 8">BHWM-4</strain>
    </source>
</reference>
<keyword evidence="2 6" id="KW-0963">Cytoplasm</keyword>
<dbReference type="Gene3D" id="3.40.50.150">
    <property type="entry name" value="Vaccinia Virus protein VP39"/>
    <property type="match status" value="1"/>
</dbReference>
<evidence type="ECO:0000313" key="8">
    <source>
        <dbReference type="Proteomes" id="UP000272003"/>
    </source>
</evidence>
<name>A0A387APA8_9LACO</name>
<dbReference type="PANTHER" id="PTHR43648">
    <property type="entry name" value="ELECTRON TRANSFER FLAVOPROTEIN BETA SUBUNIT LYSINE METHYLTRANSFERASE"/>
    <property type="match status" value="1"/>
</dbReference>
<comment type="catalytic activity">
    <reaction evidence="6">
        <text>L-lysyl-[protein] + 3 S-adenosyl-L-methionine = N(6),N(6),N(6)-trimethyl-L-lysyl-[protein] + 3 S-adenosyl-L-homocysteine + 3 H(+)</text>
        <dbReference type="Rhea" id="RHEA:54192"/>
        <dbReference type="Rhea" id="RHEA-COMP:9752"/>
        <dbReference type="Rhea" id="RHEA-COMP:13826"/>
        <dbReference type="ChEBI" id="CHEBI:15378"/>
        <dbReference type="ChEBI" id="CHEBI:29969"/>
        <dbReference type="ChEBI" id="CHEBI:57856"/>
        <dbReference type="ChEBI" id="CHEBI:59789"/>
        <dbReference type="ChEBI" id="CHEBI:61961"/>
    </reaction>
</comment>
<comment type="subcellular location">
    <subcellularLocation>
        <location evidence="6">Cytoplasm</location>
    </subcellularLocation>
</comment>
<feature type="binding site" evidence="6">
    <location>
        <position position="183"/>
    </location>
    <ligand>
        <name>S-adenosyl-L-methionine</name>
        <dbReference type="ChEBI" id="CHEBI:59789"/>
    </ligand>
</feature>
<evidence type="ECO:0000313" key="7">
    <source>
        <dbReference type="EMBL" id="AYF92514.1"/>
    </source>
</evidence>
<feature type="binding site" evidence="6">
    <location>
        <position position="140"/>
    </location>
    <ligand>
        <name>S-adenosyl-L-methionine</name>
        <dbReference type="ChEBI" id="CHEBI:59789"/>
    </ligand>
</feature>
<dbReference type="GO" id="GO:0032259">
    <property type="term" value="P:methylation"/>
    <property type="evidence" value="ECO:0007669"/>
    <property type="project" value="UniProtKB-KW"/>
</dbReference>
<dbReference type="PANTHER" id="PTHR43648:SF1">
    <property type="entry name" value="ELECTRON TRANSFER FLAVOPROTEIN BETA SUBUNIT LYSINE METHYLTRANSFERASE"/>
    <property type="match status" value="1"/>
</dbReference>
<protein>
    <recommendedName>
        <fullName evidence="6">Ribosomal protein L11 methyltransferase</fullName>
        <shortName evidence="6">L11 Mtase</shortName>
        <ecNumber evidence="6">2.1.1.-</ecNumber>
    </recommendedName>
</protein>
<dbReference type="AlphaFoldDB" id="A0A387APA8"/>
<dbReference type="GO" id="GO:0016279">
    <property type="term" value="F:protein-lysine N-methyltransferase activity"/>
    <property type="evidence" value="ECO:0007669"/>
    <property type="project" value="RHEA"/>
</dbReference>
<comment type="function">
    <text evidence="6">Methylates ribosomal protein L11.</text>
</comment>
<dbReference type="InterPro" id="IPR004498">
    <property type="entry name" value="Ribosomal_PrmA_MeTrfase"/>
</dbReference>
<gene>
    <name evidence="6" type="primary">prmA</name>
    <name evidence="7" type="ORF">D7I45_03025</name>
</gene>
<accession>A0A387APA8</accession>
<keyword evidence="3 6" id="KW-0489">Methyltransferase</keyword>
<dbReference type="GO" id="GO:0005840">
    <property type="term" value="C:ribosome"/>
    <property type="evidence" value="ECO:0007669"/>
    <property type="project" value="UniProtKB-KW"/>
</dbReference>
<dbReference type="EMBL" id="CP032626">
    <property type="protein sequence ID" value="AYF92514.1"/>
    <property type="molecule type" value="Genomic_DNA"/>
</dbReference>
<evidence type="ECO:0000256" key="5">
    <source>
        <dbReference type="ARBA" id="ARBA00022691"/>
    </source>
</evidence>
<dbReference type="SUPFAM" id="SSF53335">
    <property type="entry name" value="S-adenosyl-L-methionine-dependent methyltransferases"/>
    <property type="match status" value="1"/>
</dbReference>
<keyword evidence="7" id="KW-0687">Ribonucleoprotein</keyword>
<keyword evidence="4 6" id="KW-0808">Transferase</keyword>
<dbReference type="RefSeq" id="WP_120784282.1">
    <property type="nucleotide sequence ID" value="NZ_CP032626.1"/>
</dbReference>
<evidence type="ECO:0000256" key="4">
    <source>
        <dbReference type="ARBA" id="ARBA00022679"/>
    </source>
</evidence>
<dbReference type="PIRSF" id="PIRSF000401">
    <property type="entry name" value="RPL11_MTase"/>
    <property type="match status" value="1"/>
</dbReference>
<evidence type="ECO:0000256" key="3">
    <source>
        <dbReference type="ARBA" id="ARBA00022603"/>
    </source>
</evidence>
<dbReference type="CDD" id="cd02440">
    <property type="entry name" value="AdoMet_MTases"/>
    <property type="match status" value="1"/>
</dbReference>
<dbReference type="EC" id="2.1.1.-" evidence="6"/>
<keyword evidence="7" id="KW-0689">Ribosomal protein</keyword>
<dbReference type="NCBIfam" id="TIGR00406">
    <property type="entry name" value="prmA"/>
    <property type="match status" value="1"/>
</dbReference>
<evidence type="ECO:0000256" key="6">
    <source>
        <dbReference type="HAMAP-Rule" id="MF_00735"/>
    </source>
</evidence>
<dbReference type="InterPro" id="IPR029063">
    <property type="entry name" value="SAM-dependent_MTases_sf"/>
</dbReference>
<dbReference type="HAMAP" id="MF_00735">
    <property type="entry name" value="Methyltr_PrmA"/>
    <property type="match status" value="1"/>
</dbReference>
<dbReference type="KEGG" id="abom:D7I45_03025"/>
<organism evidence="7 8">
    <name type="scientific">Apilactobacillus bombintestini</name>
    <dbReference type="NCBI Taxonomy" id="2419772"/>
    <lineage>
        <taxon>Bacteria</taxon>
        <taxon>Bacillati</taxon>
        <taxon>Bacillota</taxon>
        <taxon>Bacilli</taxon>
        <taxon>Lactobacillales</taxon>
        <taxon>Lactobacillaceae</taxon>
        <taxon>Apilactobacillus</taxon>
    </lineage>
</organism>
<evidence type="ECO:0000256" key="1">
    <source>
        <dbReference type="ARBA" id="ARBA00009741"/>
    </source>
</evidence>
<feature type="binding site" evidence="6">
    <location>
        <position position="161"/>
    </location>
    <ligand>
        <name>S-adenosyl-L-methionine</name>
        <dbReference type="ChEBI" id="CHEBI:59789"/>
    </ligand>
</feature>
<evidence type="ECO:0000256" key="2">
    <source>
        <dbReference type="ARBA" id="ARBA00022490"/>
    </source>
</evidence>